<comment type="caution">
    <text evidence="12">The sequence shown here is derived from an EMBL/GenBank/DDBJ whole genome shotgun (WGS) entry which is preliminary data.</text>
</comment>
<evidence type="ECO:0000313" key="12">
    <source>
        <dbReference type="EMBL" id="NJC55690.1"/>
    </source>
</evidence>
<keyword evidence="2 8" id="KW-0963">Cytoplasm</keyword>
<evidence type="ECO:0000256" key="5">
    <source>
        <dbReference type="ARBA" id="ARBA00022917"/>
    </source>
</evidence>
<feature type="modified residue" description="N6-(pyridoxal phosphate)lysine" evidence="8 9">
    <location>
        <position position="301"/>
    </location>
</feature>
<dbReference type="GO" id="GO:0004125">
    <property type="term" value="F:L-seryl-tRNA(Sec) selenium transferase activity"/>
    <property type="evidence" value="ECO:0007669"/>
    <property type="project" value="UniProtKB-UniRule"/>
</dbReference>
<accession>A0A846RX62</accession>
<evidence type="ECO:0000256" key="2">
    <source>
        <dbReference type="ARBA" id="ARBA00022490"/>
    </source>
</evidence>
<dbReference type="InterPro" id="IPR018319">
    <property type="entry name" value="SelA-like"/>
</dbReference>
<comment type="similarity">
    <text evidence="7 8">Belongs to the SelA family.</text>
</comment>
<evidence type="ECO:0000313" key="13">
    <source>
        <dbReference type="Proteomes" id="UP000576792"/>
    </source>
</evidence>
<dbReference type="InterPro" id="IPR015424">
    <property type="entry name" value="PyrdxlP-dep_Trfase"/>
</dbReference>
<proteinExistence type="inferred from homology"/>
<evidence type="ECO:0000256" key="1">
    <source>
        <dbReference type="ARBA" id="ARBA00001933"/>
    </source>
</evidence>
<name>A0A846RX62_9MICO</name>
<organism evidence="12 13">
    <name type="scientific">Brevibacterium marinum</name>
    <dbReference type="NCBI Taxonomy" id="418643"/>
    <lineage>
        <taxon>Bacteria</taxon>
        <taxon>Bacillati</taxon>
        <taxon>Actinomycetota</taxon>
        <taxon>Actinomycetes</taxon>
        <taxon>Micrococcales</taxon>
        <taxon>Brevibacteriaceae</taxon>
        <taxon>Brevibacterium</taxon>
    </lineage>
</organism>
<evidence type="ECO:0000259" key="11">
    <source>
        <dbReference type="Pfam" id="PF12390"/>
    </source>
</evidence>
<evidence type="ECO:0000256" key="7">
    <source>
        <dbReference type="ARBA" id="ARBA00044507"/>
    </source>
</evidence>
<keyword evidence="5 8" id="KW-0648">Protein biosynthesis</keyword>
<evidence type="ECO:0000256" key="4">
    <source>
        <dbReference type="ARBA" id="ARBA00022898"/>
    </source>
</evidence>
<dbReference type="InterPro" id="IPR015421">
    <property type="entry name" value="PyrdxlP-dep_Trfase_major"/>
</dbReference>
<dbReference type="UniPathway" id="UPA00906">
    <property type="reaction ID" value="UER00896"/>
</dbReference>
<evidence type="ECO:0000256" key="9">
    <source>
        <dbReference type="PIRSR" id="PIRSR618319-50"/>
    </source>
</evidence>
<dbReference type="PANTHER" id="PTHR32328:SF0">
    <property type="entry name" value="L-SERYL-TRNA(SEC) SELENIUM TRANSFERASE"/>
    <property type="match status" value="1"/>
</dbReference>
<dbReference type="GO" id="GO:0001514">
    <property type="term" value="P:selenocysteine incorporation"/>
    <property type="evidence" value="ECO:0007669"/>
    <property type="project" value="UniProtKB-UniRule"/>
</dbReference>
<comment type="function">
    <text evidence="8">Converts seryl-tRNA(Sec) to selenocysteinyl-tRNA(Sec) required for selenoprotein biosynthesis.</text>
</comment>
<sequence>MDDTDPRRSIPRTDRLLALPEVITAGEILSQSTIKAVISEVQSAARTREIPVAEVVPTIISRLSSRSASSLTPVLNATGIIVHTNLGRAPLSESAQQAVIDAAGYVDVEMDLETGRRSKRGTGAKQALLRACPGAEDALVVNNGAAALLLAVTALRGTKAAGRGGEAGAGSPIGGGEVIVSRGELIEIGAGFRLPDLMATTGSRIREVGMTNRTHLDDYAQAITADTASLLKVHTSNFRVEGFTAAVEIAQLRGLADEHDLPLIADLGSGLFEPDPSLPEEPDIAGALAAGADVVIVSGDKLLGGPQAGLILGRSDAVQAIAKHPLARAMRTDKLTLAAIEATVANTRNPVHEALHIDVDRLRDRTERLAGLVSGTVVGHDGRVGGGGAPGVPLPGWAVELPEALARVLRLGDPAVVARVHQGRCLIDLRCVPEHDDDRIAEAVNRARETTRRHLGGIEPGDARTDHLGGHGADHDEDGADRQDDAGLGDHA</sequence>
<dbReference type="AlphaFoldDB" id="A0A846RX62"/>
<comment type="catalytic activity">
    <reaction evidence="8">
        <text>L-seryl-tRNA(Sec) + selenophosphate + H(+) = L-selenocysteinyl-tRNA(Sec) + phosphate</text>
        <dbReference type="Rhea" id="RHEA:22728"/>
        <dbReference type="Rhea" id="RHEA-COMP:9742"/>
        <dbReference type="Rhea" id="RHEA-COMP:9743"/>
        <dbReference type="ChEBI" id="CHEBI:15378"/>
        <dbReference type="ChEBI" id="CHEBI:16144"/>
        <dbReference type="ChEBI" id="CHEBI:43474"/>
        <dbReference type="ChEBI" id="CHEBI:78533"/>
        <dbReference type="ChEBI" id="CHEBI:78573"/>
        <dbReference type="EC" id="2.9.1.1"/>
    </reaction>
</comment>
<dbReference type="SUPFAM" id="SSF53383">
    <property type="entry name" value="PLP-dependent transferases"/>
    <property type="match status" value="1"/>
</dbReference>
<dbReference type="InterPro" id="IPR025862">
    <property type="entry name" value="SelA_trans_N_dom"/>
</dbReference>
<dbReference type="HAMAP" id="MF_00423">
    <property type="entry name" value="SelA"/>
    <property type="match status" value="1"/>
</dbReference>
<evidence type="ECO:0000256" key="3">
    <source>
        <dbReference type="ARBA" id="ARBA00022679"/>
    </source>
</evidence>
<dbReference type="PANTHER" id="PTHR32328">
    <property type="entry name" value="L-SERYL-TRNA(SEC) SELENIUM TRANSFERASE"/>
    <property type="match status" value="1"/>
</dbReference>
<comment type="subcellular location">
    <subcellularLocation>
        <location evidence="8">Cytoplasm</location>
    </subcellularLocation>
</comment>
<dbReference type="Proteomes" id="UP000576792">
    <property type="component" value="Unassembled WGS sequence"/>
</dbReference>
<dbReference type="RefSeq" id="WP_167949681.1">
    <property type="nucleotide sequence ID" value="NZ_BAAAPQ010000026.1"/>
</dbReference>
<dbReference type="Pfam" id="PF03841">
    <property type="entry name" value="SelA"/>
    <property type="match status" value="1"/>
</dbReference>
<feature type="domain" description="L-seryl-tRNA selenium transferase N-terminal" evidence="11">
    <location>
        <begin position="7"/>
        <end position="46"/>
    </location>
</feature>
<keyword evidence="13" id="KW-1185">Reference proteome</keyword>
<dbReference type="InterPro" id="IPR004534">
    <property type="entry name" value="SelA_trans"/>
</dbReference>
<keyword evidence="3 8" id="KW-0808">Transferase</keyword>
<dbReference type="Gene3D" id="3.40.640.10">
    <property type="entry name" value="Type I PLP-dependent aspartate aminotransferase-like (Major domain)"/>
    <property type="match status" value="1"/>
</dbReference>
<dbReference type="GO" id="GO:0005737">
    <property type="term" value="C:cytoplasm"/>
    <property type="evidence" value="ECO:0007669"/>
    <property type="project" value="UniProtKB-SubCell"/>
</dbReference>
<dbReference type="Gene3D" id="3.90.1150.180">
    <property type="match status" value="1"/>
</dbReference>
<reference evidence="12 13" key="1">
    <citation type="submission" date="2020-03" db="EMBL/GenBank/DDBJ databases">
        <title>Sequencing the genomes of 1000 actinobacteria strains.</title>
        <authorList>
            <person name="Klenk H.-P."/>
        </authorList>
    </citation>
    <scope>NUCLEOTIDE SEQUENCE [LARGE SCALE GENOMIC DNA]</scope>
    <source>
        <strain evidence="12 13">DSM 18964</strain>
    </source>
</reference>
<evidence type="ECO:0000256" key="10">
    <source>
        <dbReference type="SAM" id="MobiDB-lite"/>
    </source>
</evidence>
<comment type="cofactor">
    <cofactor evidence="1 8 9">
        <name>pyridoxal 5'-phosphate</name>
        <dbReference type="ChEBI" id="CHEBI:597326"/>
    </cofactor>
</comment>
<keyword evidence="4 8" id="KW-0663">Pyridoxal phosphate</keyword>
<dbReference type="EMBL" id="JAATJN010000001">
    <property type="protein sequence ID" value="NJC55690.1"/>
    <property type="molecule type" value="Genomic_DNA"/>
</dbReference>
<dbReference type="NCBIfam" id="TIGR00474">
    <property type="entry name" value="selA"/>
    <property type="match status" value="1"/>
</dbReference>
<protein>
    <recommendedName>
        <fullName evidence="8">L-seryl-tRNA(Sec) selenium transferase</fullName>
        <ecNumber evidence="8">2.9.1.1</ecNumber>
    </recommendedName>
    <alternativeName>
        <fullName evidence="8">Selenocysteine synthase</fullName>
        <shortName evidence="8">Sec synthase</shortName>
    </alternativeName>
    <alternativeName>
        <fullName evidence="8">Selenocysteinyl-tRNA(Sec) synthase</fullName>
    </alternativeName>
</protein>
<evidence type="ECO:0000256" key="8">
    <source>
        <dbReference type="HAMAP-Rule" id="MF_00423"/>
    </source>
</evidence>
<keyword evidence="6 8" id="KW-0711">Selenium</keyword>
<dbReference type="EC" id="2.9.1.1" evidence="8"/>
<evidence type="ECO:0000256" key="6">
    <source>
        <dbReference type="ARBA" id="ARBA00023266"/>
    </source>
</evidence>
<feature type="region of interest" description="Disordered" evidence="10">
    <location>
        <begin position="451"/>
        <end position="492"/>
    </location>
</feature>
<feature type="compositionally biased region" description="Basic and acidic residues" evidence="10">
    <location>
        <begin position="461"/>
        <end position="492"/>
    </location>
</feature>
<dbReference type="Pfam" id="PF12390">
    <property type="entry name" value="Se-cys_synth_N"/>
    <property type="match status" value="1"/>
</dbReference>
<comment type="pathway">
    <text evidence="8">Aminoacyl-tRNA biosynthesis; selenocysteinyl-tRNA(Sec) biosynthesis; selenocysteinyl-tRNA(Sec) from L-seryl-tRNA(Sec) (bacterial route): step 1/1.</text>
</comment>
<dbReference type="GO" id="GO:0001717">
    <property type="term" value="P:conversion of seryl-tRNAsec to selenocys-tRNAsec"/>
    <property type="evidence" value="ECO:0007669"/>
    <property type="project" value="UniProtKB-UniRule"/>
</dbReference>
<gene>
    <name evidence="8" type="primary">selA</name>
    <name evidence="12" type="ORF">BKA07_000725</name>
</gene>